<evidence type="ECO:0000313" key="1">
    <source>
        <dbReference type="EMBL" id="KKN90844.1"/>
    </source>
</evidence>
<accession>A0A0F9UGR6</accession>
<dbReference type="AlphaFoldDB" id="A0A0F9UGR6"/>
<name>A0A0F9UGR6_9ZZZZ</name>
<comment type="caution">
    <text evidence="1">The sequence shown here is derived from an EMBL/GenBank/DDBJ whole genome shotgun (WGS) entry which is preliminary data.</text>
</comment>
<protein>
    <submittedName>
        <fullName evidence="1">Uncharacterized protein</fullName>
    </submittedName>
</protein>
<gene>
    <name evidence="1" type="ORF">LCGC14_0224270</name>
</gene>
<organism evidence="1">
    <name type="scientific">marine sediment metagenome</name>
    <dbReference type="NCBI Taxonomy" id="412755"/>
    <lineage>
        <taxon>unclassified sequences</taxon>
        <taxon>metagenomes</taxon>
        <taxon>ecological metagenomes</taxon>
    </lineage>
</organism>
<dbReference type="EMBL" id="LAZR01000107">
    <property type="protein sequence ID" value="KKN90844.1"/>
    <property type="molecule type" value="Genomic_DNA"/>
</dbReference>
<reference evidence="1" key="1">
    <citation type="journal article" date="2015" name="Nature">
        <title>Complex archaea that bridge the gap between prokaryotes and eukaryotes.</title>
        <authorList>
            <person name="Spang A."/>
            <person name="Saw J.H."/>
            <person name="Jorgensen S.L."/>
            <person name="Zaremba-Niedzwiedzka K."/>
            <person name="Martijn J."/>
            <person name="Lind A.E."/>
            <person name="van Eijk R."/>
            <person name="Schleper C."/>
            <person name="Guy L."/>
            <person name="Ettema T.J."/>
        </authorList>
    </citation>
    <scope>NUCLEOTIDE SEQUENCE</scope>
</reference>
<proteinExistence type="predicted"/>
<sequence>MSPIDIDIIHDMSDRLYNLTIKELKHVNEMFDKTVKEFQITVKNMMATFTTAIKQLSDKLDKLDKNR</sequence>